<dbReference type="GeneID" id="93365151"/>
<name>C3J9L2_POREA</name>
<organism evidence="1 2">
    <name type="scientific">Porphyromonas endodontalis (strain ATCC 35406 / DSM 24491 / JCM 8526 / CCUG 16442 / BCRC 14492 / NCTC 13058 / HG 370)</name>
    <name type="common">Bacteroides endodontalis</name>
    <dbReference type="NCBI Taxonomy" id="553175"/>
    <lineage>
        <taxon>Bacteria</taxon>
        <taxon>Pseudomonadati</taxon>
        <taxon>Bacteroidota</taxon>
        <taxon>Bacteroidia</taxon>
        <taxon>Bacteroidales</taxon>
        <taxon>Porphyromonadaceae</taxon>
        <taxon>Porphyromonas</taxon>
    </lineage>
</organism>
<dbReference type="RefSeq" id="WP_004333137.1">
    <property type="nucleotide sequence ID" value="NZ_ACNN01000014.1"/>
</dbReference>
<dbReference type="EMBL" id="ACNN01000014">
    <property type="protein sequence ID" value="EEN83146.1"/>
    <property type="molecule type" value="Genomic_DNA"/>
</dbReference>
<proteinExistence type="predicted"/>
<sequence>MNKNNGIFRELTRDDIFGRKPFAHFGWEGEDAYAFETISDAYFECAKMLLDKMQSKSQSPSVVDGLIYPLFFNYRHSIEIYLKALFFRYGEQTVEARREFLGLGHDLGQLWAKLRPSLNKGKKHVGSSVDLDTLESYIREINKFDSKSMVMRYPIGKDLGANKKEYRLDFNCLGDRMNEISQLLRQLDKDISNQMTTEATSDELREFLGVFDKYRSEIDDFLSILKLEEQDNKKPKKVTISAIMEKIQNNELSRSSRFLRECEADLLILLDVLFYGGHAQVNWAKDPDQGRKEFVSWCKNNMNSDGLSFGQRPEEEQVNIWDKSSSVLLLCISKAVEILTLGHA</sequence>
<evidence type="ECO:0000313" key="2">
    <source>
        <dbReference type="Proteomes" id="UP000004295"/>
    </source>
</evidence>
<protein>
    <submittedName>
        <fullName evidence="1">Uncharacterized protein</fullName>
    </submittedName>
</protein>
<keyword evidence="2" id="KW-1185">Reference proteome</keyword>
<dbReference type="Proteomes" id="UP000004295">
    <property type="component" value="Unassembled WGS sequence"/>
</dbReference>
<evidence type="ECO:0000313" key="1">
    <source>
        <dbReference type="EMBL" id="EEN83146.1"/>
    </source>
</evidence>
<dbReference type="eggNOG" id="ENOG50332DK">
    <property type="taxonomic scope" value="Bacteria"/>
</dbReference>
<reference evidence="1 2" key="1">
    <citation type="submission" date="2009-04" db="EMBL/GenBank/DDBJ databases">
        <authorList>
            <person name="Sebastian Y."/>
            <person name="Madupu R."/>
            <person name="Durkin A.S."/>
            <person name="Torralba M."/>
            <person name="Methe B."/>
            <person name="Sutton G.G."/>
            <person name="Strausberg R.L."/>
            <person name="Nelson K.E."/>
        </authorList>
    </citation>
    <scope>NUCLEOTIDE SEQUENCE [LARGE SCALE GENOMIC DNA]</scope>
    <source>
        <strain evidence="2">ATCC 35406 / BCRC 14492 / JCM 8526 / NCTC 13058 / HG 370</strain>
    </source>
</reference>
<accession>C3J9L2</accession>
<comment type="caution">
    <text evidence="1">The sequence shown here is derived from an EMBL/GenBank/DDBJ whole genome shotgun (WGS) entry which is preliminary data.</text>
</comment>
<gene>
    <name evidence="1" type="ORF">POREN0001_0763</name>
</gene>
<dbReference type="AlphaFoldDB" id="C3J9L2"/>